<dbReference type="Gene3D" id="3.40.50.300">
    <property type="entry name" value="P-loop containing nucleotide triphosphate hydrolases"/>
    <property type="match status" value="1"/>
</dbReference>
<keyword evidence="2" id="KW-0614">Plasmid</keyword>
<feature type="compositionally biased region" description="Pro residues" evidence="1">
    <location>
        <begin position="132"/>
        <end position="142"/>
    </location>
</feature>
<evidence type="ECO:0000256" key="1">
    <source>
        <dbReference type="SAM" id="MobiDB-lite"/>
    </source>
</evidence>
<geneLocation type="plasmid" evidence="2">
    <name>pK38</name>
</geneLocation>
<evidence type="ECO:0000313" key="2">
    <source>
        <dbReference type="EMBL" id="BCT73886.1"/>
    </source>
</evidence>
<dbReference type="EMBL" id="LC620534">
    <property type="protein sequence ID" value="BCT73886.1"/>
    <property type="molecule type" value="Genomic_DNA"/>
</dbReference>
<organism evidence="2">
    <name type="scientific">Escherichia coli</name>
    <dbReference type="NCBI Taxonomy" id="562"/>
    <lineage>
        <taxon>Bacteria</taxon>
        <taxon>Pseudomonadati</taxon>
        <taxon>Pseudomonadota</taxon>
        <taxon>Gammaproteobacteria</taxon>
        <taxon>Enterobacterales</taxon>
        <taxon>Enterobacteriaceae</taxon>
        <taxon>Escherichia</taxon>
    </lineage>
</organism>
<dbReference type="AlphaFoldDB" id="A0A811AS73"/>
<protein>
    <submittedName>
        <fullName evidence="2">Uncharacterized protein</fullName>
    </submittedName>
</protein>
<sequence length="170" mass="18625">MTAQDQERIEGQTSATNTATLMQNAGTKFAGRIVSDDKTARTVKNAAGEEARARMGSLQRHDGVMGESRVDGNQITIQMESKIDVQDLIRLNAGEFFTVFRGMWCRQPLCIFRTARKVATVIRWSSTAIFPLKPPAGASPPSRPRDSAAQAPHTGACQQHHRCTDSKTIP</sequence>
<accession>A0A811AS73</accession>
<dbReference type="InterPro" id="IPR027417">
    <property type="entry name" value="P-loop_NTPase"/>
</dbReference>
<proteinExistence type="predicted"/>
<name>A0A811AS73_ECOLX</name>
<feature type="region of interest" description="Disordered" evidence="1">
    <location>
        <begin position="132"/>
        <end position="170"/>
    </location>
</feature>
<reference evidence="2" key="1">
    <citation type="submission" date="2021-03" db="EMBL/GenBank/DDBJ databases">
        <title>Whole genome sequence of tetracycline resistant plasmid in Escherichia coli.</title>
        <authorList>
            <person name="Usui M."/>
            <person name="Fukuda A."/>
        </authorList>
    </citation>
    <scope>NUCLEOTIDE SEQUENCE</scope>
    <source>
        <strain evidence="2">K38</strain>
        <plasmid evidence="2">pK38</plasmid>
    </source>
</reference>